<name>A0AC34F2P2_9BILA</name>
<dbReference type="Proteomes" id="UP000887579">
    <property type="component" value="Unplaced"/>
</dbReference>
<evidence type="ECO:0000313" key="1">
    <source>
        <dbReference type="Proteomes" id="UP000887579"/>
    </source>
</evidence>
<organism evidence="1 2">
    <name type="scientific">Panagrolaimus sp. ES5</name>
    <dbReference type="NCBI Taxonomy" id="591445"/>
    <lineage>
        <taxon>Eukaryota</taxon>
        <taxon>Metazoa</taxon>
        <taxon>Ecdysozoa</taxon>
        <taxon>Nematoda</taxon>
        <taxon>Chromadorea</taxon>
        <taxon>Rhabditida</taxon>
        <taxon>Tylenchina</taxon>
        <taxon>Panagrolaimomorpha</taxon>
        <taxon>Panagrolaimoidea</taxon>
        <taxon>Panagrolaimidae</taxon>
        <taxon>Panagrolaimus</taxon>
    </lineage>
</organism>
<reference evidence="2" key="1">
    <citation type="submission" date="2022-11" db="UniProtKB">
        <authorList>
            <consortium name="WormBaseParasite"/>
        </authorList>
    </citation>
    <scope>IDENTIFICATION</scope>
</reference>
<accession>A0AC34F2P2</accession>
<evidence type="ECO:0000313" key="2">
    <source>
        <dbReference type="WBParaSite" id="ES5_v2.g11180.t1"/>
    </source>
</evidence>
<proteinExistence type="predicted"/>
<dbReference type="WBParaSite" id="ES5_v2.g11180.t1">
    <property type="protein sequence ID" value="ES5_v2.g11180.t1"/>
    <property type="gene ID" value="ES5_v2.g11180"/>
</dbReference>
<sequence length="115" mass="13483">MAWTKISLLFFLGYLTLIIATTSTEEQQQQQQPQQQQRQEQQITNDNIQVPYEIYGKRSANTNEYSPYYPEGSYDLESGIRLKKWATQLRFEKAQNKAQKLTQKKPKLKATIPKP</sequence>
<protein>
    <submittedName>
        <fullName evidence="2">Uncharacterized protein</fullName>
    </submittedName>
</protein>